<dbReference type="AlphaFoldDB" id="A0A7V8FUY3"/>
<evidence type="ECO:0000259" key="5">
    <source>
        <dbReference type="PROSITE" id="PS50122"/>
    </source>
</evidence>
<sequence length="212" mass="22241">MSARPWSALDARRIDAIVIGASAGGVEALSEILPALRAEATVATMVVLHIPRERPSLLAQIFAAKCAQPVLEAQDKDPIQAGTIYFAPPDYHLLVDEGTEGALLAMSNDEPVNFSRPAIDVLFESAADQYGERLLGIVLTGGNQDGAAGLQAIRRAGGVTVVQDPQEAQAPYMPEQALAAGDIDYVLTLGQIAGLLRTLGASGVREKENAGE</sequence>
<protein>
    <recommendedName>
        <fullName evidence="2">protein-glutamate methylesterase</fullName>
        <ecNumber evidence="2">3.1.1.61</ecNumber>
    </recommendedName>
</protein>
<dbReference type="InterPro" id="IPR035909">
    <property type="entry name" value="CheB_C"/>
</dbReference>
<comment type="catalytic activity">
    <reaction evidence="3">
        <text>[protein]-L-glutamate 5-O-methyl ester + H2O = L-glutamyl-[protein] + methanol + H(+)</text>
        <dbReference type="Rhea" id="RHEA:23236"/>
        <dbReference type="Rhea" id="RHEA-COMP:10208"/>
        <dbReference type="Rhea" id="RHEA-COMP:10311"/>
        <dbReference type="ChEBI" id="CHEBI:15377"/>
        <dbReference type="ChEBI" id="CHEBI:15378"/>
        <dbReference type="ChEBI" id="CHEBI:17790"/>
        <dbReference type="ChEBI" id="CHEBI:29973"/>
        <dbReference type="ChEBI" id="CHEBI:82795"/>
        <dbReference type="EC" id="3.1.1.61"/>
    </reaction>
</comment>
<dbReference type="GO" id="GO:0005737">
    <property type="term" value="C:cytoplasm"/>
    <property type="evidence" value="ECO:0007669"/>
    <property type="project" value="InterPro"/>
</dbReference>
<accession>A0A7V8FUY3</accession>
<feature type="domain" description="CheB-type methylesterase" evidence="5">
    <location>
        <begin position="5"/>
        <end position="196"/>
    </location>
</feature>
<proteinExistence type="predicted"/>
<feature type="active site" evidence="4">
    <location>
        <position position="22"/>
    </location>
</feature>
<feature type="active site" evidence="4">
    <location>
        <position position="49"/>
    </location>
</feature>
<evidence type="ECO:0000313" key="7">
    <source>
        <dbReference type="Proteomes" id="UP000462435"/>
    </source>
</evidence>
<dbReference type="PANTHER" id="PTHR42872">
    <property type="entry name" value="PROTEIN-GLUTAMATE METHYLESTERASE/PROTEIN-GLUTAMINE GLUTAMINASE"/>
    <property type="match status" value="1"/>
</dbReference>
<dbReference type="PROSITE" id="PS50122">
    <property type="entry name" value="CHEB"/>
    <property type="match status" value="1"/>
</dbReference>
<evidence type="ECO:0000256" key="1">
    <source>
        <dbReference type="ARBA" id="ARBA00022801"/>
    </source>
</evidence>
<dbReference type="CDD" id="cd16433">
    <property type="entry name" value="CheB"/>
    <property type="match status" value="1"/>
</dbReference>
<dbReference type="Pfam" id="PF01339">
    <property type="entry name" value="CheB_methylest"/>
    <property type="match status" value="1"/>
</dbReference>
<dbReference type="EMBL" id="WNDX01000103">
    <property type="protein sequence ID" value="KAF1041863.1"/>
    <property type="molecule type" value="Genomic_DNA"/>
</dbReference>
<name>A0A7V8FUY3_9BURK</name>
<feature type="active site" evidence="4">
    <location>
        <position position="145"/>
    </location>
</feature>
<dbReference type="GO" id="GO:0006935">
    <property type="term" value="P:chemotaxis"/>
    <property type="evidence" value="ECO:0007669"/>
    <property type="project" value="UniProtKB-UniRule"/>
</dbReference>
<evidence type="ECO:0000313" key="6">
    <source>
        <dbReference type="EMBL" id="KAF1041863.1"/>
    </source>
</evidence>
<keyword evidence="4" id="KW-0145">Chemotaxis</keyword>
<dbReference type="Gene3D" id="3.40.50.180">
    <property type="entry name" value="Methylesterase CheB, C-terminal domain"/>
    <property type="match status" value="1"/>
</dbReference>
<dbReference type="Proteomes" id="UP000462435">
    <property type="component" value="Unassembled WGS sequence"/>
</dbReference>
<dbReference type="InterPro" id="IPR000673">
    <property type="entry name" value="Sig_transdc_resp-reg_Me-estase"/>
</dbReference>
<dbReference type="SUPFAM" id="SSF52738">
    <property type="entry name" value="Methylesterase CheB, C-terminal domain"/>
    <property type="match status" value="1"/>
</dbReference>
<evidence type="ECO:0000256" key="4">
    <source>
        <dbReference type="PROSITE-ProRule" id="PRU00050"/>
    </source>
</evidence>
<organism evidence="6 7">
    <name type="scientific">Herbaspirillum frisingense</name>
    <dbReference type="NCBI Taxonomy" id="92645"/>
    <lineage>
        <taxon>Bacteria</taxon>
        <taxon>Pseudomonadati</taxon>
        <taxon>Pseudomonadota</taxon>
        <taxon>Betaproteobacteria</taxon>
        <taxon>Burkholderiales</taxon>
        <taxon>Oxalobacteraceae</taxon>
        <taxon>Herbaspirillum</taxon>
    </lineage>
</organism>
<dbReference type="EC" id="3.1.1.61" evidence="2"/>
<dbReference type="GO" id="GO:0000156">
    <property type="term" value="F:phosphorelay response regulator activity"/>
    <property type="evidence" value="ECO:0007669"/>
    <property type="project" value="InterPro"/>
</dbReference>
<keyword evidence="1 4" id="KW-0378">Hydrolase</keyword>
<evidence type="ECO:0000256" key="2">
    <source>
        <dbReference type="ARBA" id="ARBA00039140"/>
    </source>
</evidence>
<dbReference type="GO" id="GO:0008984">
    <property type="term" value="F:protein-glutamate methylesterase activity"/>
    <property type="evidence" value="ECO:0007669"/>
    <property type="project" value="UniProtKB-EC"/>
</dbReference>
<dbReference type="PANTHER" id="PTHR42872:SF6">
    <property type="entry name" value="PROTEIN-GLUTAMATE METHYLESTERASE_PROTEIN-GLUTAMINE GLUTAMINASE"/>
    <property type="match status" value="1"/>
</dbReference>
<gene>
    <name evidence="6" type="primary">cheB3</name>
    <name evidence="6" type="ORF">GAK35_03041</name>
</gene>
<comment type="caution">
    <text evidence="6">The sequence shown here is derived from an EMBL/GenBank/DDBJ whole genome shotgun (WGS) entry which is preliminary data.</text>
</comment>
<reference evidence="7" key="1">
    <citation type="journal article" date="2020" name="MBio">
        <title>Horizontal gene transfer to a defensive symbiont with a reduced genome amongst a multipartite beetle microbiome.</title>
        <authorList>
            <person name="Waterworth S.C."/>
            <person name="Florez L.V."/>
            <person name="Rees E.R."/>
            <person name="Hertweck C."/>
            <person name="Kaltenpoth M."/>
            <person name="Kwan J.C."/>
        </authorList>
    </citation>
    <scope>NUCLEOTIDE SEQUENCE [LARGE SCALE GENOMIC DNA]</scope>
</reference>
<evidence type="ECO:0000256" key="3">
    <source>
        <dbReference type="ARBA" id="ARBA00048267"/>
    </source>
</evidence>